<evidence type="ECO:0008006" key="3">
    <source>
        <dbReference type="Google" id="ProtNLM"/>
    </source>
</evidence>
<keyword evidence="2" id="KW-1185">Reference proteome</keyword>
<proteinExistence type="predicted"/>
<name>A0A067KA20_JATCU</name>
<dbReference type="Proteomes" id="UP000027138">
    <property type="component" value="Unassembled WGS sequence"/>
</dbReference>
<dbReference type="EMBL" id="KK914563">
    <property type="protein sequence ID" value="KDP33086.1"/>
    <property type="molecule type" value="Genomic_DNA"/>
</dbReference>
<gene>
    <name evidence="1" type="ORF">JCGZ_13580</name>
</gene>
<evidence type="ECO:0000313" key="2">
    <source>
        <dbReference type="Proteomes" id="UP000027138"/>
    </source>
</evidence>
<evidence type="ECO:0000313" key="1">
    <source>
        <dbReference type="EMBL" id="KDP33086.1"/>
    </source>
</evidence>
<accession>A0A067KA20</accession>
<protein>
    <recommendedName>
        <fullName evidence="3">Aminotransferase-like plant mobile domain-containing protein</fullName>
    </recommendedName>
</protein>
<dbReference type="OrthoDB" id="1837613at2759"/>
<dbReference type="AlphaFoldDB" id="A0A067KA20"/>
<sequence>MLGTDIGYHHLCRALVEHWWKTTNTFHTPVREWTLTPFEFVVLMGIHFGSRLVDVDPSLLGPDCLADLPGFTPEHDANDSYRNSILREQVSKLSHATEGPDCLCFCFDDSGLHDCACEGDEI</sequence>
<organism evidence="1 2">
    <name type="scientific">Jatropha curcas</name>
    <name type="common">Barbados nut</name>
    <dbReference type="NCBI Taxonomy" id="180498"/>
    <lineage>
        <taxon>Eukaryota</taxon>
        <taxon>Viridiplantae</taxon>
        <taxon>Streptophyta</taxon>
        <taxon>Embryophyta</taxon>
        <taxon>Tracheophyta</taxon>
        <taxon>Spermatophyta</taxon>
        <taxon>Magnoliopsida</taxon>
        <taxon>eudicotyledons</taxon>
        <taxon>Gunneridae</taxon>
        <taxon>Pentapetalae</taxon>
        <taxon>rosids</taxon>
        <taxon>fabids</taxon>
        <taxon>Malpighiales</taxon>
        <taxon>Euphorbiaceae</taxon>
        <taxon>Crotonoideae</taxon>
        <taxon>Jatropheae</taxon>
        <taxon>Jatropha</taxon>
    </lineage>
</organism>
<reference evidence="1 2" key="1">
    <citation type="journal article" date="2014" name="PLoS ONE">
        <title>Global Analysis of Gene Expression Profiles in Physic Nut (Jatropha curcas L.) Seedlings Exposed to Salt Stress.</title>
        <authorList>
            <person name="Zhang L."/>
            <person name="Zhang C."/>
            <person name="Wu P."/>
            <person name="Chen Y."/>
            <person name="Li M."/>
            <person name="Jiang H."/>
            <person name="Wu G."/>
        </authorList>
    </citation>
    <scope>NUCLEOTIDE SEQUENCE [LARGE SCALE GENOMIC DNA]</scope>
    <source>
        <strain evidence="2">cv. GZQX0401</strain>
        <tissue evidence="1">Young leaves</tissue>
    </source>
</reference>